<dbReference type="SUPFAM" id="SSF53795">
    <property type="entry name" value="PEP carboxykinase-like"/>
    <property type="match status" value="1"/>
</dbReference>
<keyword evidence="2" id="KW-1185">Reference proteome</keyword>
<dbReference type="Proteomes" id="UP000190896">
    <property type="component" value="Unassembled WGS sequence"/>
</dbReference>
<organism evidence="1 2">
    <name type="scientific">Solemya velesiana gill symbiont</name>
    <dbReference type="NCBI Taxonomy" id="1918948"/>
    <lineage>
        <taxon>Bacteria</taxon>
        <taxon>Pseudomonadati</taxon>
        <taxon>Pseudomonadota</taxon>
        <taxon>Gammaproteobacteria</taxon>
        <taxon>sulfur-oxidizing symbionts</taxon>
    </lineage>
</organism>
<gene>
    <name evidence="1" type="ORF">BOW51_05430</name>
</gene>
<dbReference type="InterPro" id="IPR027417">
    <property type="entry name" value="P-loop_NTPase"/>
</dbReference>
<evidence type="ECO:0000313" key="2">
    <source>
        <dbReference type="Proteomes" id="UP000190896"/>
    </source>
</evidence>
<proteinExistence type="predicted"/>
<dbReference type="EMBL" id="MPRJ01000025">
    <property type="protein sequence ID" value="OOZ36828.1"/>
    <property type="molecule type" value="Genomic_DNA"/>
</dbReference>
<dbReference type="AlphaFoldDB" id="A0A1T2KVD1"/>
<protein>
    <submittedName>
        <fullName evidence="1">Uncharacterized protein</fullName>
    </submittedName>
</protein>
<dbReference type="Gene3D" id="3.40.50.300">
    <property type="entry name" value="P-loop containing nucleotide triphosphate hydrolases"/>
    <property type="match status" value="1"/>
</dbReference>
<evidence type="ECO:0000313" key="1">
    <source>
        <dbReference type="EMBL" id="OOZ36828.1"/>
    </source>
</evidence>
<comment type="caution">
    <text evidence="1">The sequence shown here is derived from an EMBL/GenBank/DDBJ whole genome shotgun (WGS) entry which is preliminary data.</text>
</comment>
<accession>A0A1T2KVD1</accession>
<reference evidence="1 2" key="1">
    <citation type="submission" date="2016-11" db="EMBL/GenBank/DDBJ databases">
        <title>Mixed transmission modes and dynamic genome evolution in an obligate animal-bacterial symbiosis.</title>
        <authorList>
            <person name="Russell S.L."/>
            <person name="Corbett-Detig R.B."/>
            <person name="Cavanaugh C.M."/>
        </authorList>
    </citation>
    <scope>NUCLEOTIDE SEQUENCE [LARGE SCALE GENOMIC DNA]</scope>
    <source>
        <strain evidence="1">Se-Cadez</strain>
    </source>
</reference>
<name>A0A1T2KVD1_9GAMM</name>
<sequence>MDAVCDFIVDLIHAYLSDKPELLCLHCAAVEFPEGLVLFPNTYRSGKSTLSAKLASRGLRLFSDDVLPLSIADRQGMALGILPRLRIPLPETADTHFKEYIDTHAGPANKRYHYSNLADTALAPLTEKAPIKGIVVLERTDEEPPSIIEANRGDMLKNVILRNFARQNTALNILDTLYALVEESACYVLKYNTLEEAANLLIEKFATSESTRSVSNRT</sequence>